<evidence type="ECO:0000313" key="2">
    <source>
        <dbReference type="EMBL" id="BDZ42885.1"/>
    </source>
</evidence>
<dbReference type="InterPro" id="IPR001173">
    <property type="entry name" value="Glyco_trans_2-like"/>
</dbReference>
<keyword evidence="3" id="KW-1185">Reference proteome</keyword>
<evidence type="ECO:0000259" key="1">
    <source>
        <dbReference type="Pfam" id="PF00535"/>
    </source>
</evidence>
<name>A0ABN6XGF6_9CELL</name>
<dbReference type="Gene3D" id="3.90.550.10">
    <property type="entry name" value="Spore Coat Polysaccharide Biosynthesis Protein SpsA, Chain A"/>
    <property type="match status" value="1"/>
</dbReference>
<organism evidence="2 3">
    <name type="scientific">Paraoerskovia sediminicola</name>
    <dbReference type="NCBI Taxonomy" id="1138587"/>
    <lineage>
        <taxon>Bacteria</taxon>
        <taxon>Bacillati</taxon>
        <taxon>Actinomycetota</taxon>
        <taxon>Actinomycetes</taxon>
        <taxon>Micrococcales</taxon>
        <taxon>Cellulomonadaceae</taxon>
        <taxon>Paraoerskovia</taxon>
    </lineage>
</organism>
<dbReference type="CDD" id="cd00761">
    <property type="entry name" value="Glyco_tranf_GTA_type"/>
    <property type="match status" value="1"/>
</dbReference>
<sequence>MRPGDPDVPADVAGERPVVVPGRGVARSRNAAIDHAGRRYLLFCDDDVTVDLPGVLAAVDHLRETGAALALGRATNPAGRFRKRYARRARRLTLFSSAKAATYEMLVDVDQVRAAGLRFDERFGAGAQHHLGDEYLFVAAMLRAGLRADAVPITVAVHPAESSGSRWGGSDVRARAVVLNEVFGRWAAPVRLAFAVRAARRLGSLRAVAALAGDGTRAEPLSRATSSDALSHPGPR</sequence>
<dbReference type="RefSeq" id="WP_286217281.1">
    <property type="nucleotide sequence ID" value="NZ_AP027729.1"/>
</dbReference>
<feature type="domain" description="Glycosyltransferase 2-like" evidence="1">
    <location>
        <begin position="22"/>
        <end position="88"/>
    </location>
</feature>
<evidence type="ECO:0000313" key="3">
    <source>
        <dbReference type="Proteomes" id="UP001321475"/>
    </source>
</evidence>
<dbReference type="EMBL" id="AP027729">
    <property type="protein sequence ID" value="BDZ42885.1"/>
    <property type="molecule type" value="Genomic_DNA"/>
</dbReference>
<proteinExistence type="predicted"/>
<dbReference type="InterPro" id="IPR029044">
    <property type="entry name" value="Nucleotide-diphossugar_trans"/>
</dbReference>
<protein>
    <recommendedName>
        <fullName evidence="1">Glycosyltransferase 2-like domain-containing protein</fullName>
    </recommendedName>
</protein>
<accession>A0ABN6XGF6</accession>
<gene>
    <name evidence="2" type="ORF">GCM10025865_21840</name>
</gene>
<dbReference type="SUPFAM" id="SSF53448">
    <property type="entry name" value="Nucleotide-diphospho-sugar transferases"/>
    <property type="match status" value="1"/>
</dbReference>
<reference evidence="3" key="1">
    <citation type="journal article" date="2019" name="Int. J. Syst. Evol. Microbiol.">
        <title>The Global Catalogue of Microorganisms (GCM) 10K type strain sequencing project: providing services to taxonomists for standard genome sequencing and annotation.</title>
        <authorList>
            <consortium name="The Broad Institute Genomics Platform"/>
            <consortium name="The Broad Institute Genome Sequencing Center for Infectious Disease"/>
            <person name="Wu L."/>
            <person name="Ma J."/>
        </authorList>
    </citation>
    <scope>NUCLEOTIDE SEQUENCE [LARGE SCALE GENOMIC DNA]</scope>
    <source>
        <strain evidence="3">NBRC 108565</strain>
    </source>
</reference>
<dbReference type="Proteomes" id="UP001321475">
    <property type="component" value="Chromosome"/>
</dbReference>
<dbReference type="Pfam" id="PF00535">
    <property type="entry name" value="Glycos_transf_2"/>
    <property type="match status" value="1"/>
</dbReference>